<name>A0A1M5RHX1_9ACTN</name>
<evidence type="ECO:0000313" key="2">
    <source>
        <dbReference type="EMBL" id="SHH25864.1"/>
    </source>
</evidence>
<feature type="signal peptide" evidence="1">
    <location>
        <begin position="1"/>
        <end position="21"/>
    </location>
</feature>
<feature type="chain" id="PRO_5039245949" description="Lipoprotein" evidence="1">
    <location>
        <begin position="22"/>
        <end position="216"/>
    </location>
</feature>
<protein>
    <recommendedName>
        <fullName evidence="4">Lipoprotein</fullName>
    </recommendedName>
</protein>
<evidence type="ECO:0000256" key="1">
    <source>
        <dbReference type="SAM" id="SignalP"/>
    </source>
</evidence>
<gene>
    <name evidence="2" type="ORF">SAMN05443575_3555</name>
</gene>
<proteinExistence type="predicted"/>
<sequence length="216" mass="21973">MRAMNKVLAGTAAVGLAATMAACGSDSDSGDPKPQGQFKTLTGQTTTVVPAKSFTDALTQLKVTPGLVGNAKMTSEGFAFPITGGNATIYKKGDVKPYVQGTIEHQGSGLSLTAGGIKVELTNFTVDPGNNSKLTGDVSANGKSVVKDAKLFDLDGSTLQTPTISKSGVATLKGTTIYLSQAAADLLNQTFKINVLKGGSKTGTEIGTAIIRATGK</sequence>
<keyword evidence="3" id="KW-1185">Reference proteome</keyword>
<dbReference type="AlphaFoldDB" id="A0A1M5RHX1"/>
<evidence type="ECO:0000313" key="3">
    <source>
        <dbReference type="Proteomes" id="UP000186132"/>
    </source>
</evidence>
<reference evidence="2 3" key="1">
    <citation type="submission" date="2016-11" db="EMBL/GenBank/DDBJ databases">
        <authorList>
            <person name="Jaros S."/>
            <person name="Januszkiewicz K."/>
            <person name="Wedrychowicz H."/>
        </authorList>
    </citation>
    <scope>NUCLEOTIDE SEQUENCE [LARGE SCALE GENOMIC DNA]</scope>
    <source>
        <strain evidence="2 3">DSM 45627</strain>
    </source>
</reference>
<dbReference type="Proteomes" id="UP000186132">
    <property type="component" value="Unassembled WGS sequence"/>
</dbReference>
<keyword evidence="1" id="KW-0732">Signal</keyword>
<dbReference type="PROSITE" id="PS51257">
    <property type="entry name" value="PROKAR_LIPOPROTEIN"/>
    <property type="match status" value="1"/>
</dbReference>
<organism evidence="2 3">
    <name type="scientific">Jatrophihabitans endophyticus</name>
    <dbReference type="NCBI Taxonomy" id="1206085"/>
    <lineage>
        <taxon>Bacteria</taxon>
        <taxon>Bacillati</taxon>
        <taxon>Actinomycetota</taxon>
        <taxon>Actinomycetes</taxon>
        <taxon>Jatrophihabitantales</taxon>
        <taxon>Jatrophihabitantaceae</taxon>
        <taxon>Jatrophihabitans</taxon>
    </lineage>
</organism>
<accession>A0A1M5RHX1</accession>
<dbReference type="EMBL" id="FQVU01000005">
    <property type="protein sequence ID" value="SHH25864.1"/>
    <property type="molecule type" value="Genomic_DNA"/>
</dbReference>
<evidence type="ECO:0008006" key="4">
    <source>
        <dbReference type="Google" id="ProtNLM"/>
    </source>
</evidence>
<dbReference type="STRING" id="1206085.SAMN05443575_3555"/>